<organism evidence="3 4">
    <name type="scientific">Phytohabitans flavus</name>
    <dbReference type="NCBI Taxonomy" id="1076124"/>
    <lineage>
        <taxon>Bacteria</taxon>
        <taxon>Bacillati</taxon>
        <taxon>Actinomycetota</taxon>
        <taxon>Actinomycetes</taxon>
        <taxon>Micromonosporales</taxon>
        <taxon>Micromonosporaceae</taxon>
    </lineage>
</organism>
<dbReference type="Proteomes" id="UP000502508">
    <property type="component" value="Chromosome"/>
</dbReference>
<evidence type="ECO:0000256" key="1">
    <source>
        <dbReference type="ARBA" id="ARBA00023450"/>
    </source>
</evidence>
<dbReference type="KEGG" id="pfla:Pflav_034900"/>
<dbReference type="Pfam" id="PF01844">
    <property type="entry name" value="HNH"/>
    <property type="match status" value="1"/>
</dbReference>
<protein>
    <recommendedName>
        <fullName evidence="2">HNH nuclease domain-containing protein</fullName>
    </recommendedName>
</protein>
<dbReference type="Pfam" id="PF02720">
    <property type="entry name" value="DUF222"/>
    <property type="match status" value="1"/>
</dbReference>
<name>A0A6F8XTD3_9ACTN</name>
<dbReference type="EMBL" id="AP022870">
    <property type="protein sequence ID" value="BCB77080.1"/>
    <property type="molecule type" value="Genomic_DNA"/>
</dbReference>
<dbReference type="CDD" id="cd00085">
    <property type="entry name" value="HNHc"/>
    <property type="match status" value="1"/>
</dbReference>
<dbReference type="InterPro" id="IPR002711">
    <property type="entry name" value="HNH"/>
</dbReference>
<keyword evidence="4" id="KW-1185">Reference proteome</keyword>
<dbReference type="InterPro" id="IPR003615">
    <property type="entry name" value="HNH_nuc"/>
</dbReference>
<dbReference type="GO" id="GO:0003676">
    <property type="term" value="F:nucleic acid binding"/>
    <property type="evidence" value="ECO:0007669"/>
    <property type="project" value="InterPro"/>
</dbReference>
<evidence type="ECO:0000313" key="4">
    <source>
        <dbReference type="Proteomes" id="UP000502508"/>
    </source>
</evidence>
<feature type="domain" description="HNH nuclease" evidence="2">
    <location>
        <begin position="327"/>
        <end position="379"/>
    </location>
</feature>
<dbReference type="GO" id="GO:0008270">
    <property type="term" value="F:zinc ion binding"/>
    <property type="evidence" value="ECO:0007669"/>
    <property type="project" value="InterPro"/>
</dbReference>
<comment type="similarity">
    <text evidence="1">Belongs to the Rv1128c/1148c/1588c/1702c/1945/3466 family.</text>
</comment>
<dbReference type="InterPro" id="IPR003870">
    <property type="entry name" value="DUF222"/>
</dbReference>
<dbReference type="SMART" id="SM00507">
    <property type="entry name" value="HNHc"/>
    <property type="match status" value="1"/>
</dbReference>
<dbReference type="AlphaFoldDB" id="A0A6F8XTD3"/>
<gene>
    <name evidence="3" type="ORF">Pflav_034900</name>
</gene>
<dbReference type="Gene3D" id="1.10.30.50">
    <property type="match status" value="1"/>
</dbReference>
<reference evidence="3 4" key="1">
    <citation type="submission" date="2020-03" db="EMBL/GenBank/DDBJ databases">
        <title>Whole genome shotgun sequence of Phytohabitans flavus NBRC 107702.</title>
        <authorList>
            <person name="Komaki H."/>
            <person name="Tamura T."/>
        </authorList>
    </citation>
    <scope>NUCLEOTIDE SEQUENCE [LARGE SCALE GENOMIC DNA]</scope>
    <source>
        <strain evidence="3 4">NBRC 107702</strain>
    </source>
</reference>
<reference evidence="3 4" key="2">
    <citation type="submission" date="2020-03" db="EMBL/GenBank/DDBJ databases">
        <authorList>
            <person name="Ichikawa N."/>
            <person name="Kimura A."/>
            <person name="Kitahashi Y."/>
            <person name="Uohara A."/>
        </authorList>
    </citation>
    <scope>NUCLEOTIDE SEQUENCE [LARGE SCALE GENOMIC DNA]</scope>
    <source>
        <strain evidence="3 4">NBRC 107702</strain>
    </source>
</reference>
<dbReference type="GO" id="GO:0004519">
    <property type="term" value="F:endonuclease activity"/>
    <property type="evidence" value="ECO:0007669"/>
    <property type="project" value="InterPro"/>
</dbReference>
<evidence type="ECO:0000313" key="3">
    <source>
        <dbReference type="EMBL" id="BCB77080.1"/>
    </source>
</evidence>
<sequence length="414" mass="44034">MAVDELTQVPPGAGLAAALAHLDRSMLNGFELVEVVKAIARQVAHYQAELLATAWESAHCPPGDETSPPERTDHPDEYAAEEIRFALTLTRRAADTLMGLAGQLVERLPAAHDALRSGQIDLAKARVLDEETAALPPPAARHVVDLVLPAAGGLTTGQLRSRLRRLVIAADPGAAAARQREALTRRHLEHGLDPDGTATLAGRHLPPDRAATAAARIDALARAAKQAGDGRTLDELRADFYLDILNGDRTPTGRPLPAGGVELVVPLSTLAGWSEQPGEIKGWGPVLAEIAAKVADQQRDRSWRYTVVDGSGTVTAHGPLRRRPAAGVAGLVRARDRTCRAPGCRAPAHTADLDHTVAWERGGPTTPANLGVLCRHCHRYKHSSGVTLTQPTPGTFVWHTRLGHTYTTGPAPPT</sequence>
<proteinExistence type="inferred from homology"/>
<accession>A0A6F8XTD3</accession>
<evidence type="ECO:0000259" key="2">
    <source>
        <dbReference type="SMART" id="SM00507"/>
    </source>
</evidence>